<dbReference type="GO" id="GO:0016020">
    <property type="term" value="C:membrane"/>
    <property type="evidence" value="ECO:0007669"/>
    <property type="project" value="UniProtKB-SubCell"/>
</dbReference>
<dbReference type="NCBIfam" id="TIGR00560">
    <property type="entry name" value="pgsA"/>
    <property type="match status" value="1"/>
</dbReference>
<evidence type="ECO:0000256" key="2">
    <source>
        <dbReference type="ARBA" id="ARBA00010441"/>
    </source>
</evidence>
<keyword evidence="5 13" id="KW-0812">Transmembrane</keyword>
<evidence type="ECO:0000256" key="7">
    <source>
        <dbReference type="ARBA" id="ARBA00023098"/>
    </source>
</evidence>
<feature type="transmembrane region" description="Helical" evidence="13">
    <location>
        <begin position="178"/>
        <end position="198"/>
    </location>
</feature>
<keyword evidence="3" id="KW-0444">Lipid biosynthesis</keyword>
<proteinExistence type="inferred from homology"/>
<evidence type="ECO:0000313" key="15">
    <source>
        <dbReference type="Proteomes" id="UP000258379"/>
    </source>
</evidence>
<dbReference type="Gene3D" id="1.20.120.1760">
    <property type="match status" value="1"/>
</dbReference>
<reference evidence="14 15" key="1">
    <citation type="submission" date="2017-07" db="EMBL/GenBank/DDBJ databases">
        <title>A comparative genomics approach to explaining the enigmatic role of Gardnerella vaginalis in the vaginal microbiome.</title>
        <authorList>
            <person name="Vancuren S.J."/>
            <person name="Hill J.E."/>
        </authorList>
    </citation>
    <scope>NUCLEOTIDE SEQUENCE [LARGE SCALE GENOMIC DNA]</scope>
    <source>
        <strain evidence="14 15">WP023</strain>
    </source>
</reference>
<dbReference type="Pfam" id="PF01066">
    <property type="entry name" value="CDP-OH_P_transf"/>
    <property type="match status" value="1"/>
</dbReference>
<feature type="transmembrane region" description="Helical" evidence="13">
    <location>
        <begin position="149"/>
        <end position="172"/>
    </location>
</feature>
<sequence>MLKNSKSKLLEGWDYAPNVVTYIRIILSILFIILYLVAGPWGYTSTAIRWSVFVLFVIAASTDKLDGCMARKYNQVTELGKLLDPIADKLLMLSALIIASAFGELYWWITALFVIREIGITILRFYVINKGGKVIAASSAGKFKTLSQSIGIAMLLVPIVPIFCANDIPLWVICYYSIAYGLIGIAIGFATYSGILYVNDALKH</sequence>
<evidence type="ECO:0000256" key="10">
    <source>
        <dbReference type="ARBA" id="ARBA00023264"/>
    </source>
</evidence>
<dbReference type="InterPro" id="IPR050324">
    <property type="entry name" value="CDP-alcohol_PTase-I"/>
</dbReference>
<dbReference type="PROSITE" id="PS00379">
    <property type="entry name" value="CDP_ALCOHOL_P_TRANSF"/>
    <property type="match status" value="1"/>
</dbReference>
<protein>
    <recommendedName>
        <fullName evidence="11">CDP-diacylglycerol--glycerol-3-phosphate 3-phosphatidyltransferase</fullName>
        <ecNumber evidence="11">2.7.8.5</ecNumber>
    </recommendedName>
</protein>
<keyword evidence="10" id="KW-1208">Phospholipid metabolism</keyword>
<gene>
    <name evidence="14" type="primary">pgsA</name>
    <name evidence="14" type="ORF">CG405_07065</name>
</gene>
<evidence type="ECO:0000313" key="14">
    <source>
        <dbReference type="EMBL" id="RFT27899.1"/>
    </source>
</evidence>
<evidence type="ECO:0000256" key="12">
    <source>
        <dbReference type="RuleBase" id="RU003750"/>
    </source>
</evidence>
<dbReference type="GO" id="GO:0008444">
    <property type="term" value="F:CDP-diacylglycerol-glycerol-3-phosphate 3-phosphatidyltransferase activity"/>
    <property type="evidence" value="ECO:0007669"/>
    <property type="project" value="UniProtKB-UniRule"/>
</dbReference>
<dbReference type="InterPro" id="IPR000462">
    <property type="entry name" value="CDP-OH_P_trans"/>
</dbReference>
<comment type="subcellular location">
    <subcellularLocation>
        <location evidence="1">Membrane</location>
        <topology evidence="1">Multi-pass membrane protein</topology>
    </subcellularLocation>
</comment>
<dbReference type="PANTHER" id="PTHR14269">
    <property type="entry name" value="CDP-DIACYLGLYCEROL--GLYCEROL-3-PHOSPHATE 3-PHOSPHATIDYLTRANSFERASE-RELATED"/>
    <property type="match status" value="1"/>
</dbReference>
<dbReference type="PIRSF" id="PIRSF000847">
    <property type="entry name" value="Phos_ph_gly_syn"/>
    <property type="match status" value="1"/>
</dbReference>
<evidence type="ECO:0000256" key="13">
    <source>
        <dbReference type="SAM" id="Phobius"/>
    </source>
</evidence>
<evidence type="ECO:0000256" key="11">
    <source>
        <dbReference type="NCBIfam" id="TIGR00560"/>
    </source>
</evidence>
<keyword evidence="9" id="KW-0594">Phospholipid biosynthesis</keyword>
<comment type="similarity">
    <text evidence="2 12">Belongs to the CDP-alcohol phosphatidyltransferase class-I family.</text>
</comment>
<feature type="transmembrane region" description="Helical" evidence="13">
    <location>
        <begin position="108"/>
        <end position="128"/>
    </location>
</feature>
<dbReference type="GO" id="GO:0046474">
    <property type="term" value="P:glycerophospholipid biosynthetic process"/>
    <property type="evidence" value="ECO:0007669"/>
    <property type="project" value="TreeGrafter"/>
</dbReference>
<dbReference type="EC" id="2.7.8.5" evidence="11"/>
<dbReference type="AlphaFoldDB" id="A0A3E2C7Z8"/>
<dbReference type="InterPro" id="IPR048254">
    <property type="entry name" value="CDP_ALCOHOL_P_TRANSF_CS"/>
</dbReference>
<dbReference type="InterPro" id="IPR043130">
    <property type="entry name" value="CDP-OH_PTrfase_TM_dom"/>
</dbReference>
<keyword evidence="7" id="KW-0443">Lipid metabolism</keyword>
<evidence type="ECO:0000256" key="6">
    <source>
        <dbReference type="ARBA" id="ARBA00022989"/>
    </source>
</evidence>
<dbReference type="PANTHER" id="PTHR14269:SF62">
    <property type="entry name" value="CDP-DIACYLGLYCEROL--GLYCEROL-3-PHOSPHATE 3-PHOSPHATIDYLTRANSFERASE 1, CHLOROPLASTIC"/>
    <property type="match status" value="1"/>
</dbReference>
<feature type="transmembrane region" description="Helical" evidence="13">
    <location>
        <begin position="21"/>
        <end position="41"/>
    </location>
</feature>
<evidence type="ECO:0000256" key="8">
    <source>
        <dbReference type="ARBA" id="ARBA00023136"/>
    </source>
</evidence>
<accession>A0A3E2C7Z8</accession>
<dbReference type="UniPathway" id="UPA00085"/>
<keyword evidence="6 13" id="KW-1133">Transmembrane helix</keyword>
<evidence type="ECO:0000256" key="5">
    <source>
        <dbReference type="ARBA" id="ARBA00022692"/>
    </source>
</evidence>
<evidence type="ECO:0000256" key="4">
    <source>
        <dbReference type="ARBA" id="ARBA00022679"/>
    </source>
</evidence>
<dbReference type="EMBL" id="NNRU01000006">
    <property type="protein sequence ID" value="RFT27899.1"/>
    <property type="molecule type" value="Genomic_DNA"/>
</dbReference>
<name>A0A3E2C7Z8_GARVA</name>
<organism evidence="14 15">
    <name type="scientific">Gardnerella vaginalis</name>
    <dbReference type="NCBI Taxonomy" id="2702"/>
    <lineage>
        <taxon>Bacteria</taxon>
        <taxon>Bacillati</taxon>
        <taxon>Actinomycetota</taxon>
        <taxon>Actinomycetes</taxon>
        <taxon>Bifidobacteriales</taxon>
        <taxon>Bifidobacteriaceae</taxon>
        <taxon>Gardnerella</taxon>
    </lineage>
</organism>
<evidence type="ECO:0000256" key="1">
    <source>
        <dbReference type="ARBA" id="ARBA00004141"/>
    </source>
</evidence>
<comment type="caution">
    <text evidence="14">The sequence shown here is derived from an EMBL/GenBank/DDBJ whole genome shotgun (WGS) entry which is preliminary data.</text>
</comment>
<keyword evidence="8 13" id="KW-0472">Membrane</keyword>
<evidence type="ECO:0000256" key="9">
    <source>
        <dbReference type="ARBA" id="ARBA00023209"/>
    </source>
</evidence>
<evidence type="ECO:0000256" key="3">
    <source>
        <dbReference type="ARBA" id="ARBA00022516"/>
    </source>
</evidence>
<keyword evidence="4 12" id="KW-0808">Transferase</keyword>
<dbReference type="InterPro" id="IPR004570">
    <property type="entry name" value="Phosphatidylglycerol_P_synth"/>
</dbReference>
<dbReference type="Proteomes" id="UP000258379">
    <property type="component" value="Unassembled WGS sequence"/>
</dbReference>